<reference evidence="5 6" key="1">
    <citation type="submission" date="2014-03" db="EMBL/GenBank/DDBJ databases">
        <title>Genomics of Bifidobacteria.</title>
        <authorList>
            <person name="Ventura M."/>
            <person name="Milani C."/>
            <person name="Lugli G.A."/>
        </authorList>
    </citation>
    <scope>NUCLEOTIDE SEQUENCE [LARGE SCALE GENOMIC DNA]</scope>
    <source>
        <strain evidence="5 6">JCM 13495</strain>
    </source>
</reference>
<dbReference type="NCBIfam" id="TIGR00478">
    <property type="entry name" value="tly"/>
    <property type="match status" value="1"/>
</dbReference>
<dbReference type="InterPro" id="IPR036986">
    <property type="entry name" value="S4_RNA-bd_sf"/>
</dbReference>
<dbReference type="InterPro" id="IPR029063">
    <property type="entry name" value="SAM-dependent_MTases_sf"/>
</dbReference>
<gene>
    <name evidence="5" type="ORF">BITS_0964</name>
</gene>
<comment type="caution">
    <text evidence="5">The sequence shown here is derived from an EMBL/GenBank/DDBJ whole genome shotgun (WGS) entry which is preliminary data.</text>
</comment>
<proteinExistence type="inferred from homology"/>
<dbReference type="InterPro" id="IPR047048">
    <property type="entry name" value="TlyA"/>
</dbReference>
<dbReference type="OrthoDB" id="9784736at2"/>
<comment type="similarity">
    <text evidence="2">Belongs to the TlyA family.</text>
</comment>
<dbReference type="GO" id="GO:0008168">
    <property type="term" value="F:methyltransferase activity"/>
    <property type="evidence" value="ECO:0007669"/>
    <property type="project" value="UniProtKB-KW"/>
</dbReference>
<dbReference type="Gene3D" id="3.40.50.150">
    <property type="entry name" value="Vaccinia Virus protein VP39"/>
    <property type="match status" value="1"/>
</dbReference>
<dbReference type="CDD" id="cd00165">
    <property type="entry name" value="S4"/>
    <property type="match status" value="1"/>
</dbReference>
<dbReference type="Pfam" id="PF01479">
    <property type="entry name" value="S4"/>
    <property type="match status" value="1"/>
</dbReference>
<evidence type="ECO:0000313" key="6">
    <source>
        <dbReference type="Proteomes" id="UP000029080"/>
    </source>
</evidence>
<dbReference type="SUPFAM" id="SSF55174">
    <property type="entry name" value="Alpha-L RNA-binding motif"/>
    <property type="match status" value="1"/>
</dbReference>
<dbReference type="PIRSF" id="PIRSF005578">
    <property type="entry name" value="TlyA"/>
    <property type="match status" value="1"/>
</dbReference>
<name>A0A087EEA0_9BIFI</name>
<feature type="domain" description="RNA-binding S4" evidence="4">
    <location>
        <begin position="31"/>
        <end position="95"/>
    </location>
</feature>
<dbReference type="Proteomes" id="UP000029080">
    <property type="component" value="Unassembled WGS sequence"/>
</dbReference>
<dbReference type="Pfam" id="PF01728">
    <property type="entry name" value="FtsJ"/>
    <property type="match status" value="1"/>
</dbReference>
<dbReference type="EMBL" id="JGZU01000009">
    <property type="protein sequence ID" value="KFJ06101.1"/>
    <property type="molecule type" value="Genomic_DNA"/>
</dbReference>
<dbReference type="GO" id="GO:0003723">
    <property type="term" value="F:RNA binding"/>
    <property type="evidence" value="ECO:0007669"/>
    <property type="project" value="UniProtKB-KW"/>
</dbReference>
<evidence type="ECO:0000256" key="2">
    <source>
        <dbReference type="ARBA" id="ARBA00029460"/>
    </source>
</evidence>
<dbReference type="Gene3D" id="3.10.290.10">
    <property type="entry name" value="RNA-binding S4 domain"/>
    <property type="match status" value="1"/>
</dbReference>
<evidence type="ECO:0000256" key="3">
    <source>
        <dbReference type="PROSITE-ProRule" id="PRU00182"/>
    </source>
</evidence>
<dbReference type="PROSITE" id="PS50889">
    <property type="entry name" value="S4"/>
    <property type="match status" value="1"/>
</dbReference>
<keyword evidence="5" id="KW-0489">Methyltransferase</keyword>
<dbReference type="EC" id="2.1.1.227" evidence="5"/>
<protein>
    <submittedName>
        <fullName evidence="5">Hemolysin A</fullName>
        <ecNumber evidence="5">2.1.1.226</ecNumber>
        <ecNumber evidence="5">2.1.1.227</ecNumber>
    </submittedName>
</protein>
<dbReference type="InterPro" id="IPR002877">
    <property type="entry name" value="RNA_MeTrfase_FtsJ_dom"/>
</dbReference>
<dbReference type="InterPro" id="IPR004538">
    <property type="entry name" value="Hemolysin_A/TlyA"/>
</dbReference>
<dbReference type="EC" id="2.1.1.226" evidence="5"/>
<dbReference type="InterPro" id="IPR002942">
    <property type="entry name" value="S4_RNA-bd"/>
</dbReference>
<accession>A0A087EEA0</accession>
<dbReference type="SUPFAM" id="SSF53335">
    <property type="entry name" value="S-adenosyl-L-methionine-dependent methyltransferases"/>
    <property type="match status" value="1"/>
</dbReference>
<dbReference type="eggNOG" id="COG1189">
    <property type="taxonomic scope" value="Bacteria"/>
</dbReference>
<evidence type="ECO:0000259" key="4">
    <source>
        <dbReference type="SMART" id="SM00363"/>
    </source>
</evidence>
<keyword evidence="6" id="KW-1185">Reference proteome</keyword>
<keyword evidence="5" id="KW-0808">Transferase</keyword>
<dbReference type="STRING" id="356829.BITS_0964"/>
<dbReference type="PANTHER" id="PTHR32319:SF0">
    <property type="entry name" value="BACTERIAL HEMOLYSIN-LIKE PROTEIN"/>
    <property type="match status" value="1"/>
</dbReference>
<evidence type="ECO:0000313" key="5">
    <source>
        <dbReference type="EMBL" id="KFJ06101.1"/>
    </source>
</evidence>
<dbReference type="RefSeq" id="WP_081890981.1">
    <property type="nucleotide sequence ID" value="NZ_JGZU01000009.1"/>
</dbReference>
<keyword evidence="1 3" id="KW-0694">RNA-binding</keyword>
<dbReference type="AlphaFoldDB" id="A0A087EEA0"/>
<evidence type="ECO:0000256" key="1">
    <source>
        <dbReference type="ARBA" id="ARBA00022884"/>
    </source>
</evidence>
<dbReference type="SMART" id="SM00363">
    <property type="entry name" value="S4"/>
    <property type="match status" value="1"/>
</dbReference>
<dbReference type="PANTHER" id="PTHR32319">
    <property type="entry name" value="BACTERIAL HEMOLYSIN-LIKE PROTEIN"/>
    <property type="match status" value="1"/>
</dbReference>
<sequence>MQTNPYVFNGAHGDPIQKDGIGRQCNTAETVRLDVLVVQRQFVDTRTKAQRLISEGNISVDGKVITKPSTKVSPLAHIVVDKGEDYVSRGAYKLLGALQSFTQHGLPNIHGLRALDIGASTGGFSDVLLRHGASHVLALDVGHGQLDSRISQDSRVTEMSGVNIRDVQSHDLPYRPELIVSDVSFISLRLVLPVVARIANYPSHIIMLIKPQFEVGKGHLGKNGVVDDANLRQQAVDDVLQCAQECGMQIRAVIDSPIAGMHGNAEYLMYAYLA</sequence>
<dbReference type="GO" id="GO:0032259">
    <property type="term" value="P:methylation"/>
    <property type="evidence" value="ECO:0007669"/>
    <property type="project" value="UniProtKB-KW"/>
</dbReference>
<organism evidence="5 6">
    <name type="scientific">Bifidobacterium tsurumiense</name>
    <dbReference type="NCBI Taxonomy" id="356829"/>
    <lineage>
        <taxon>Bacteria</taxon>
        <taxon>Bacillati</taxon>
        <taxon>Actinomycetota</taxon>
        <taxon>Actinomycetes</taxon>
        <taxon>Bifidobacteriales</taxon>
        <taxon>Bifidobacteriaceae</taxon>
        <taxon>Bifidobacterium</taxon>
    </lineage>
</organism>